<dbReference type="Proteomes" id="UP000605992">
    <property type="component" value="Unassembled WGS sequence"/>
</dbReference>
<dbReference type="InterPro" id="IPR024747">
    <property type="entry name" value="Pyridox_Oxase-rel"/>
</dbReference>
<reference evidence="1" key="1">
    <citation type="submission" date="2021-01" db="EMBL/GenBank/DDBJ databases">
        <title>Whole genome shotgun sequence of Planotetraspora thailandica NBRC 104271.</title>
        <authorList>
            <person name="Komaki H."/>
            <person name="Tamura T."/>
        </authorList>
    </citation>
    <scope>NUCLEOTIDE SEQUENCE</scope>
    <source>
        <strain evidence="1">NBRC 104271</strain>
    </source>
</reference>
<proteinExistence type="predicted"/>
<evidence type="ECO:0000313" key="2">
    <source>
        <dbReference type="Proteomes" id="UP000605992"/>
    </source>
</evidence>
<name>A0A8J3V6J0_9ACTN</name>
<comment type="caution">
    <text evidence="1">The sequence shown here is derived from an EMBL/GenBank/DDBJ whole genome shotgun (WGS) entry which is preliminary data.</text>
</comment>
<dbReference type="InterPro" id="IPR012349">
    <property type="entry name" value="Split_barrel_FMN-bd"/>
</dbReference>
<dbReference type="EMBL" id="BOOR01000031">
    <property type="protein sequence ID" value="GII55846.1"/>
    <property type="molecule type" value="Genomic_DNA"/>
</dbReference>
<protein>
    <submittedName>
        <fullName evidence="1">Pyridoxamine 5'-phosphate oxidase</fullName>
    </submittedName>
</protein>
<dbReference type="Gene3D" id="2.30.110.10">
    <property type="entry name" value="Electron Transport, Fmn-binding Protein, Chain A"/>
    <property type="match status" value="1"/>
</dbReference>
<organism evidence="1 2">
    <name type="scientific">Planotetraspora thailandica</name>
    <dbReference type="NCBI Taxonomy" id="487172"/>
    <lineage>
        <taxon>Bacteria</taxon>
        <taxon>Bacillati</taxon>
        <taxon>Actinomycetota</taxon>
        <taxon>Actinomycetes</taxon>
        <taxon>Streptosporangiales</taxon>
        <taxon>Streptosporangiaceae</taxon>
        <taxon>Planotetraspora</taxon>
    </lineage>
</organism>
<dbReference type="SUPFAM" id="SSF50475">
    <property type="entry name" value="FMN-binding split barrel"/>
    <property type="match status" value="1"/>
</dbReference>
<keyword evidence="2" id="KW-1185">Reference proteome</keyword>
<evidence type="ECO:0000313" key="1">
    <source>
        <dbReference type="EMBL" id="GII55846.1"/>
    </source>
</evidence>
<dbReference type="AlphaFoldDB" id="A0A8J3V6J0"/>
<gene>
    <name evidence="1" type="ORF">Pth03_42350</name>
</gene>
<sequence length="122" mass="13136">MLASVPIGRIVYTDRALPAVQPVSFHLDGERIIIRTSRGSKLALAAGDAVVAFQTDEYDAESGTGWSVTVVGRAKSVVDPDEVMALGRLPLNPWAPVGPDHFIVVDLQQLSGRRIQRQTVSS</sequence>
<accession>A0A8J3V6J0</accession>
<dbReference type="Pfam" id="PF12900">
    <property type="entry name" value="Pyridox_ox_2"/>
    <property type="match status" value="1"/>
</dbReference>